<proteinExistence type="predicted"/>
<evidence type="ECO:0000313" key="2">
    <source>
        <dbReference type="Proteomes" id="UP000029435"/>
    </source>
</evidence>
<reference evidence="1 2" key="1">
    <citation type="submission" date="2014-08" db="EMBL/GenBank/DDBJ databases">
        <title>Genome sequences of NCPPB Pectobacterium isolates.</title>
        <authorList>
            <person name="Glover R.H."/>
            <person name="Sapp M."/>
            <person name="Elphinstone J."/>
        </authorList>
    </citation>
    <scope>NUCLEOTIDE SEQUENCE [LARGE SCALE GENOMIC DNA]</scope>
    <source>
        <strain evidence="1 2">LMG 21372</strain>
    </source>
</reference>
<gene>
    <name evidence="1" type="ORF">KU74_07320</name>
</gene>
<evidence type="ECO:0000313" key="1">
    <source>
        <dbReference type="EMBL" id="KGA36267.1"/>
    </source>
</evidence>
<dbReference type="AlphaFoldDB" id="A0A0M2F7D1"/>
<accession>A0A0M2F7D1</accession>
<sequence>MMTLKYPTPTIQTEIGHFPMLFSLKPQGEAGISLKNDSELQQLRDAIRQRLPMQCNVTCHPHRVGTRGAVALHFDGGHGIGPCVDILISVAGTTCWPEPDDYDHPRWYISVPDAVDVVYLVLYLKEIAAGSINTISADALRLQGRSYQC</sequence>
<dbReference type="Proteomes" id="UP000029435">
    <property type="component" value="Unassembled WGS sequence"/>
</dbReference>
<dbReference type="EMBL" id="JQOD01000001">
    <property type="protein sequence ID" value="KGA36267.1"/>
    <property type="molecule type" value="Genomic_DNA"/>
</dbReference>
<dbReference type="RefSeq" id="WP_039313243.1">
    <property type="nucleotide sequence ID" value="NZ_JQOD01000001.1"/>
</dbReference>
<name>A0A0M2F7D1_9GAMM</name>
<keyword evidence="1" id="KW-0808">Transferase</keyword>
<comment type="caution">
    <text evidence="1">The sequence shown here is derived from an EMBL/GenBank/DDBJ whole genome shotgun (WGS) entry which is preliminary data.</text>
</comment>
<protein>
    <submittedName>
        <fullName evidence="1">Acetyltransferase</fullName>
    </submittedName>
</protein>
<dbReference type="OrthoDB" id="6429087at2"/>
<organism evidence="1 2">
    <name type="scientific">Pectobacterium brasiliense</name>
    <dbReference type="NCBI Taxonomy" id="180957"/>
    <lineage>
        <taxon>Bacteria</taxon>
        <taxon>Pseudomonadati</taxon>
        <taxon>Pseudomonadota</taxon>
        <taxon>Gammaproteobacteria</taxon>
        <taxon>Enterobacterales</taxon>
        <taxon>Pectobacteriaceae</taxon>
        <taxon>Pectobacterium</taxon>
    </lineage>
</organism>
<dbReference type="GO" id="GO:0016740">
    <property type="term" value="F:transferase activity"/>
    <property type="evidence" value="ECO:0007669"/>
    <property type="project" value="UniProtKB-KW"/>
</dbReference>